<evidence type="ECO:0000313" key="1">
    <source>
        <dbReference type="EMBL" id="EZA51183.1"/>
    </source>
</evidence>
<gene>
    <name evidence="1" type="ORF">X777_10250</name>
</gene>
<accession>A0A026W5A9</accession>
<dbReference type="EMBL" id="KK107406">
    <property type="protein sequence ID" value="EZA51183.1"/>
    <property type="molecule type" value="Genomic_DNA"/>
</dbReference>
<dbReference type="AlphaFoldDB" id="A0A026W5A9"/>
<reference evidence="1 2" key="1">
    <citation type="journal article" date="2014" name="Curr. Biol.">
        <title>The genome of the clonal raider ant Cerapachys biroi.</title>
        <authorList>
            <person name="Oxley P.R."/>
            <person name="Ji L."/>
            <person name="Fetter-Pruneda I."/>
            <person name="McKenzie S.K."/>
            <person name="Li C."/>
            <person name="Hu H."/>
            <person name="Zhang G."/>
            <person name="Kronauer D.J."/>
        </authorList>
    </citation>
    <scope>NUCLEOTIDE SEQUENCE [LARGE SCALE GENOMIC DNA]</scope>
</reference>
<name>A0A026W5A9_OOCBI</name>
<keyword evidence="2" id="KW-1185">Reference proteome</keyword>
<dbReference type="Proteomes" id="UP000053097">
    <property type="component" value="Unassembled WGS sequence"/>
</dbReference>
<protein>
    <submittedName>
        <fullName evidence="1">Uncharacterized protein</fullName>
    </submittedName>
</protein>
<evidence type="ECO:0000313" key="2">
    <source>
        <dbReference type="Proteomes" id="UP000053097"/>
    </source>
</evidence>
<proteinExistence type="predicted"/>
<sequence length="84" mass="9961">MRNTHLWADENARAYQIRNFHRFSVNLWAIRNARATERSVVCTVSIKRLAGLLENVPLEQREQRVCCSSMTEHCWICPFRRASR</sequence>
<organism evidence="1 2">
    <name type="scientific">Ooceraea biroi</name>
    <name type="common">Clonal raider ant</name>
    <name type="synonym">Cerapachys biroi</name>
    <dbReference type="NCBI Taxonomy" id="2015173"/>
    <lineage>
        <taxon>Eukaryota</taxon>
        <taxon>Metazoa</taxon>
        <taxon>Ecdysozoa</taxon>
        <taxon>Arthropoda</taxon>
        <taxon>Hexapoda</taxon>
        <taxon>Insecta</taxon>
        <taxon>Pterygota</taxon>
        <taxon>Neoptera</taxon>
        <taxon>Endopterygota</taxon>
        <taxon>Hymenoptera</taxon>
        <taxon>Apocrita</taxon>
        <taxon>Aculeata</taxon>
        <taxon>Formicoidea</taxon>
        <taxon>Formicidae</taxon>
        <taxon>Dorylinae</taxon>
        <taxon>Ooceraea</taxon>
    </lineage>
</organism>